<evidence type="ECO:0000313" key="1">
    <source>
        <dbReference type="EMBL" id="QOR60175.1"/>
    </source>
</evidence>
<protein>
    <submittedName>
        <fullName evidence="1">Uncharacterized protein</fullName>
    </submittedName>
</protein>
<organism evidence="1">
    <name type="scientific">Bathycoccus sp. RCC716 virus 1</name>
    <dbReference type="NCBI Taxonomy" id="2530038"/>
    <lineage>
        <taxon>Viruses</taxon>
        <taxon>Varidnaviria</taxon>
        <taxon>Bamfordvirae</taxon>
        <taxon>Nucleocytoviricota</taxon>
        <taxon>Megaviricetes</taxon>
        <taxon>Algavirales</taxon>
        <taxon>Phycodnaviridae</taxon>
        <taxon>Prasinovirus</taxon>
    </lineage>
</organism>
<dbReference type="EMBL" id="MK522034">
    <property type="protein sequence ID" value="QOR60175.1"/>
    <property type="molecule type" value="Genomic_DNA"/>
</dbReference>
<sequence>MNLNRIARVSYIIGKRTVNLQTTKFRTASTRFIPYCVDIVNSHDFSVHHIENYLDTVAKGEAVTLAVQVATIVYNTRVNKK</sequence>
<name>A0A7S6NYM2_9PHYC</name>
<proteinExistence type="predicted"/>
<reference evidence="1" key="1">
    <citation type="submission" date="2019-02" db="EMBL/GenBank/DDBJ databases">
        <authorList>
            <person name="Bachy C."/>
            <person name="Yung C.-M."/>
            <person name="Roux S."/>
            <person name="Sullivan M.B."/>
            <person name="Worden A.Z."/>
        </authorList>
    </citation>
    <scope>NUCLEOTIDE SEQUENCE</scope>
    <source>
        <strain evidence="1">BII-V1</strain>
    </source>
</reference>
<accession>A0A7S6NYM2</accession>